<dbReference type="EMBL" id="SMZO01000003">
    <property type="protein sequence ID" value="TDL91166.1"/>
    <property type="molecule type" value="Genomic_DNA"/>
</dbReference>
<feature type="active site" evidence="1">
    <location>
        <position position="70"/>
    </location>
</feature>
<evidence type="ECO:0000256" key="1">
    <source>
        <dbReference type="PIRSR" id="PIRSR014972-1"/>
    </source>
</evidence>
<dbReference type="InterPro" id="IPR029069">
    <property type="entry name" value="HotDog_dom_sf"/>
</dbReference>
<name>A0A4R6B5H3_9RHOB</name>
<evidence type="ECO:0000313" key="4">
    <source>
        <dbReference type="EMBL" id="TDL91166.1"/>
    </source>
</evidence>
<accession>A0A4R6B5H3</accession>
<evidence type="ECO:0000313" key="5">
    <source>
        <dbReference type="Proteomes" id="UP000294562"/>
    </source>
</evidence>
<feature type="active site" evidence="1">
    <location>
        <position position="44"/>
    </location>
</feature>
<dbReference type="InterPro" id="IPR054485">
    <property type="entry name" value="FlK-like_dom"/>
</dbReference>
<dbReference type="PANTHER" id="PTHR36934:SF1">
    <property type="entry name" value="THIOESTERASE DOMAIN-CONTAINING PROTEIN"/>
    <property type="match status" value="1"/>
</dbReference>
<proteinExistence type="predicted"/>
<reference evidence="4 5" key="1">
    <citation type="submission" date="2019-03" db="EMBL/GenBank/DDBJ databases">
        <title>Rhodobacteraceae bacterium SM1902, a new member of the family Rhodobacteraceae isolated from Yantai.</title>
        <authorList>
            <person name="Sun Y."/>
        </authorList>
    </citation>
    <scope>NUCLEOTIDE SEQUENCE [LARGE SCALE GENOMIC DNA]</scope>
    <source>
        <strain evidence="4 5">SM1902</strain>
    </source>
</reference>
<dbReference type="Gene3D" id="3.10.129.10">
    <property type="entry name" value="Hotdog Thioesterase"/>
    <property type="match status" value="1"/>
</dbReference>
<dbReference type="PIRSF" id="PIRSF014972">
    <property type="entry name" value="FlK"/>
    <property type="match status" value="1"/>
</dbReference>
<evidence type="ECO:0000259" key="3">
    <source>
        <dbReference type="Pfam" id="PF22636"/>
    </source>
</evidence>
<dbReference type="SUPFAM" id="SSF54637">
    <property type="entry name" value="Thioesterase/thiol ester dehydrase-isomerase"/>
    <property type="match status" value="1"/>
</dbReference>
<feature type="binding site" evidence="2">
    <location>
        <position position="63"/>
    </location>
    <ligand>
        <name>CoA</name>
        <dbReference type="ChEBI" id="CHEBI:57287"/>
    </ligand>
</feature>
<dbReference type="PANTHER" id="PTHR36934">
    <property type="entry name" value="BLR0278 PROTEIN"/>
    <property type="match status" value="1"/>
</dbReference>
<feature type="binding site" evidence="2">
    <location>
        <position position="63"/>
    </location>
    <ligand>
        <name>substrate</name>
    </ligand>
</feature>
<comment type="caution">
    <text evidence="4">The sequence shown here is derived from an EMBL/GenBank/DDBJ whole genome shotgun (WGS) entry which is preliminary data.</text>
</comment>
<dbReference type="InterPro" id="IPR025540">
    <property type="entry name" value="FlK"/>
</dbReference>
<feature type="active site" evidence="1">
    <location>
        <position position="36"/>
    </location>
</feature>
<sequence length="137" mass="15085">MGDTASFSRVITEREVVPDLFPDADVLHGMPRVFATAYMVGLMEWACVEQIAPYFESGEGSLGVHVDMNHIAPTPPGLTVTVESKIDAIEDQAIWFSVKLRDDADLISEGRHKRAIVQWDRFQARVDGKRADAGAVA</sequence>
<dbReference type="OrthoDB" id="6902891at2"/>
<protein>
    <submittedName>
        <fullName evidence="4">Thioesterase</fullName>
    </submittedName>
</protein>
<dbReference type="Proteomes" id="UP000294562">
    <property type="component" value="Unassembled WGS sequence"/>
</dbReference>
<organism evidence="4 5">
    <name type="scientific">Meridianimarinicoccus aquatilis</name>
    <dbReference type="NCBI Taxonomy" id="2552766"/>
    <lineage>
        <taxon>Bacteria</taxon>
        <taxon>Pseudomonadati</taxon>
        <taxon>Pseudomonadota</taxon>
        <taxon>Alphaproteobacteria</taxon>
        <taxon>Rhodobacterales</taxon>
        <taxon>Paracoccaceae</taxon>
        <taxon>Meridianimarinicoccus</taxon>
    </lineage>
</organism>
<keyword evidence="5" id="KW-1185">Reference proteome</keyword>
<evidence type="ECO:0000256" key="2">
    <source>
        <dbReference type="PIRSR" id="PIRSR014972-2"/>
    </source>
</evidence>
<dbReference type="AlphaFoldDB" id="A0A4R6B5H3"/>
<gene>
    <name evidence="4" type="ORF">E2L05_02215</name>
</gene>
<feature type="binding site" evidence="2">
    <location>
        <position position="114"/>
    </location>
    <ligand>
        <name>substrate</name>
    </ligand>
</feature>
<feature type="domain" description="Fluoroacetyl-CoA-specific thioesterase-like" evidence="3">
    <location>
        <begin position="27"/>
        <end position="119"/>
    </location>
</feature>
<dbReference type="Pfam" id="PF22636">
    <property type="entry name" value="FlK"/>
    <property type="match status" value="1"/>
</dbReference>